<evidence type="ECO:0000313" key="2">
    <source>
        <dbReference type="Proteomes" id="UP000828941"/>
    </source>
</evidence>
<dbReference type="Proteomes" id="UP000828941">
    <property type="component" value="Chromosome 10"/>
</dbReference>
<protein>
    <submittedName>
        <fullName evidence="1">Uncharacterized protein</fullName>
    </submittedName>
</protein>
<sequence length="363" mass="40715">MEVVQVLHMNRGVGVTSYAMNSTVQSKIISVTKPAMMSAIEKTLRSISWPVTMGIADLGCSSGPNTLLVISEILNAVHATCRRFEQSSPEFKVYLNDLFSNDFNNIFSSLPAFYRKQKQDKGSEFGPCFILGVPGSFYGRLFPSNSLHFVHSSSSLHWLSQVPVEVEGTSLNKGKIYISKSSPRCVLEAYSSQFQKDFSIFLKSRSQEMVPGARMVLSLMGRKDMDPTTPESCYQWELLAHALMSMVAQGLIEEEKVDSFDAPYYAPCMKELKLEIEKEGSFVMDCSEAYEIDWDDGAEMASDDSSGERVARTIRAVVESMLESHFGCHIMDELFRRYAKLVGDHLSNNRTKYVNLVISLLKN</sequence>
<reference evidence="1 2" key="1">
    <citation type="journal article" date="2022" name="DNA Res.">
        <title>Chromosomal-level genome assembly of the orchid tree Bauhinia variegata (Leguminosae; Cercidoideae) supports the allotetraploid origin hypothesis of Bauhinia.</title>
        <authorList>
            <person name="Zhong Y."/>
            <person name="Chen Y."/>
            <person name="Zheng D."/>
            <person name="Pang J."/>
            <person name="Liu Y."/>
            <person name="Luo S."/>
            <person name="Meng S."/>
            <person name="Qian L."/>
            <person name="Wei D."/>
            <person name="Dai S."/>
            <person name="Zhou R."/>
        </authorList>
    </citation>
    <scope>NUCLEOTIDE SEQUENCE [LARGE SCALE GENOMIC DNA]</scope>
    <source>
        <strain evidence="1">BV-YZ2020</strain>
    </source>
</reference>
<organism evidence="1 2">
    <name type="scientific">Bauhinia variegata</name>
    <name type="common">Purple orchid tree</name>
    <name type="synonym">Phanera variegata</name>
    <dbReference type="NCBI Taxonomy" id="167791"/>
    <lineage>
        <taxon>Eukaryota</taxon>
        <taxon>Viridiplantae</taxon>
        <taxon>Streptophyta</taxon>
        <taxon>Embryophyta</taxon>
        <taxon>Tracheophyta</taxon>
        <taxon>Spermatophyta</taxon>
        <taxon>Magnoliopsida</taxon>
        <taxon>eudicotyledons</taxon>
        <taxon>Gunneridae</taxon>
        <taxon>Pentapetalae</taxon>
        <taxon>rosids</taxon>
        <taxon>fabids</taxon>
        <taxon>Fabales</taxon>
        <taxon>Fabaceae</taxon>
        <taxon>Cercidoideae</taxon>
        <taxon>Cercideae</taxon>
        <taxon>Bauhiniinae</taxon>
        <taxon>Bauhinia</taxon>
    </lineage>
</organism>
<gene>
    <name evidence="1" type="ORF">L6164_024783</name>
</gene>
<comment type="caution">
    <text evidence="1">The sequence shown here is derived from an EMBL/GenBank/DDBJ whole genome shotgun (WGS) entry which is preliminary data.</text>
</comment>
<name>A0ACB9LYI0_BAUVA</name>
<accession>A0ACB9LYI0</accession>
<proteinExistence type="predicted"/>
<evidence type="ECO:0000313" key="1">
    <source>
        <dbReference type="EMBL" id="KAI4316843.1"/>
    </source>
</evidence>
<dbReference type="EMBL" id="CM039435">
    <property type="protein sequence ID" value="KAI4316843.1"/>
    <property type="molecule type" value="Genomic_DNA"/>
</dbReference>
<keyword evidence="2" id="KW-1185">Reference proteome</keyword>